<protein>
    <submittedName>
        <fullName evidence="2">Uncharacterized protein</fullName>
    </submittedName>
</protein>
<feature type="transmembrane region" description="Helical" evidence="1">
    <location>
        <begin position="9"/>
        <end position="28"/>
    </location>
</feature>
<feature type="transmembrane region" description="Helical" evidence="1">
    <location>
        <begin position="34"/>
        <end position="59"/>
    </location>
</feature>
<dbReference type="AlphaFoldDB" id="A0A377KNW4"/>
<keyword evidence="1" id="KW-0472">Membrane</keyword>
<dbReference type="EMBL" id="UGIF01000002">
    <property type="protein sequence ID" value="STP30693.1"/>
    <property type="molecule type" value="Genomic_DNA"/>
</dbReference>
<evidence type="ECO:0000313" key="3">
    <source>
        <dbReference type="Proteomes" id="UP000254070"/>
    </source>
</evidence>
<proteinExistence type="predicted"/>
<keyword evidence="1" id="KW-1133">Transmembrane helix</keyword>
<sequence>MEKETSNKLGFLSILTIIFVIAKLFRLIRWSWLLVFAPTLIGIGLWILIMLVAIVIAAVSGE</sequence>
<evidence type="ECO:0000313" key="2">
    <source>
        <dbReference type="EMBL" id="STP30693.1"/>
    </source>
</evidence>
<reference evidence="2 3" key="1">
    <citation type="submission" date="2018-06" db="EMBL/GenBank/DDBJ databases">
        <authorList>
            <consortium name="Pathogen Informatics"/>
            <person name="Doyle S."/>
        </authorList>
    </citation>
    <scope>NUCLEOTIDE SEQUENCE [LARGE SCALE GENOMIC DNA]</scope>
    <source>
        <strain evidence="2 3">NCTC8129</strain>
    </source>
</reference>
<organism evidence="2 3">
    <name type="scientific">Enterococcus durans</name>
    <dbReference type="NCBI Taxonomy" id="53345"/>
    <lineage>
        <taxon>Bacteria</taxon>
        <taxon>Bacillati</taxon>
        <taxon>Bacillota</taxon>
        <taxon>Bacilli</taxon>
        <taxon>Lactobacillales</taxon>
        <taxon>Enterococcaceae</taxon>
        <taxon>Enterococcus</taxon>
    </lineage>
</organism>
<name>A0A377KNW4_9ENTE</name>
<dbReference type="Proteomes" id="UP000254070">
    <property type="component" value="Unassembled WGS sequence"/>
</dbReference>
<keyword evidence="1" id="KW-0812">Transmembrane</keyword>
<gene>
    <name evidence="2" type="ORF">NCTC8129_02946</name>
</gene>
<evidence type="ECO:0000256" key="1">
    <source>
        <dbReference type="SAM" id="Phobius"/>
    </source>
</evidence>
<dbReference type="RefSeq" id="WP_070551632.1">
    <property type="nucleotide sequence ID" value="NZ_JBHKAW010000003.1"/>
</dbReference>
<accession>A0A377KNW4</accession>